<evidence type="ECO:0000313" key="2">
    <source>
        <dbReference type="EMBL" id="KAK3046684.1"/>
    </source>
</evidence>
<organism evidence="2 3">
    <name type="scientific">Extremus antarcticus</name>
    <dbReference type="NCBI Taxonomy" id="702011"/>
    <lineage>
        <taxon>Eukaryota</taxon>
        <taxon>Fungi</taxon>
        <taxon>Dikarya</taxon>
        <taxon>Ascomycota</taxon>
        <taxon>Pezizomycotina</taxon>
        <taxon>Dothideomycetes</taxon>
        <taxon>Dothideomycetidae</taxon>
        <taxon>Mycosphaerellales</taxon>
        <taxon>Extremaceae</taxon>
        <taxon>Extremus</taxon>
    </lineage>
</organism>
<proteinExistence type="predicted"/>
<dbReference type="Proteomes" id="UP001271007">
    <property type="component" value="Unassembled WGS sequence"/>
</dbReference>
<protein>
    <submittedName>
        <fullName evidence="2">Uncharacterized protein</fullName>
    </submittedName>
</protein>
<evidence type="ECO:0000256" key="1">
    <source>
        <dbReference type="SAM" id="MobiDB-lite"/>
    </source>
</evidence>
<evidence type="ECO:0000313" key="3">
    <source>
        <dbReference type="Proteomes" id="UP001271007"/>
    </source>
</evidence>
<dbReference type="AlphaFoldDB" id="A0AAJ0DBK6"/>
<gene>
    <name evidence="2" type="ORF">LTR09_011831</name>
</gene>
<sequence>MAVAGPSVPWGQQSLLDELLEALDSDPNNVEAKRMLIDQYRNLGWEDAAADLTREVEGRPPWPSRKRNGASDATPPPPYVAMDMVALRSEAEALLEEMVIFQQLAPDMDCGQDMADLAALCEGRMFSVARRTVEKGFYCSTAMGSPAVTGKGKKPARKPVANSTSAVAGVQNGYGGVPASVSAVATAVRSDRGGALETVIKDFEDVVRWQRTLGTTVDDEQVRATLRKRVVALRSALPKELAHLSSDALMHIEHELLKKTYNNTETMLGDPVSDIPRANFWVSEDNYAWDMAELVQAINASKGALRNPLTKDPFSVADIEAIIRHPLGKDVAAVQIEQKKLKHGVRPETIKRLKAMAAVLLSDDTENSAPSYAAVDEFLSYVATLPEMERETIDKLKVPAVDSHTRQPFDDTIGDAVRDAKGNRICFHKAGDLVKQAAEFLGKGQGLVSMPYLTMNATV</sequence>
<feature type="region of interest" description="Disordered" evidence="1">
    <location>
        <begin position="52"/>
        <end position="77"/>
    </location>
</feature>
<dbReference type="EMBL" id="JAWDJX010000083">
    <property type="protein sequence ID" value="KAK3046684.1"/>
    <property type="molecule type" value="Genomic_DNA"/>
</dbReference>
<name>A0AAJ0DBK6_9PEZI</name>
<comment type="caution">
    <text evidence="2">The sequence shown here is derived from an EMBL/GenBank/DDBJ whole genome shotgun (WGS) entry which is preliminary data.</text>
</comment>
<keyword evidence="3" id="KW-1185">Reference proteome</keyword>
<accession>A0AAJ0DBK6</accession>
<reference evidence="2" key="1">
    <citation type="submission" date="2023-04" db="EMBL/GenBank/DDBJ databases">
        <title>Black Yeasts Isolated from many extreme environments.</title>
        <authorList>
            <person name="Coleine C."/>
            <person name="Stajich J.E."/>
            <person name="Selbmann L."/>
        </authorList>
    </citation>
    <scope>NUCLEOTIDE SEQUENCE</scope>
    <source>
        <strain evidence="2">CCFEE 5312</strain>
    </source>
</reference>